<dbReference type="Proteomes" id="UP000192441">
    <property type="component" value="Unassembled WGS sequence"/>
</dbReference>
<comment type="cofactor">
    <cofactor evidence="1">
        <name>FAD</name>
        <dbReference type="ChEBI" id="CHEBI:57692"/>
    </cofactor>
</comment>
<sequence length="406" mass="43537">MAQVTLNTGNETFERRELRTQFRRLLAKSWGDERIRQYADGHADCGAELARSLRDDMALHALTIPVDQGGLGGGCVEAAIAAEELGAAMAPSRLLATTMVAHLLSAARGSELAELLPRIADGVPGTLLWSGDDAVWDVRQAPTATVSGRAVHGTFAFVPELENSGLLLVPVRDGERYGIAVAGPGNDAPGIQIRPMRVLDVFRPLTTVSVSLEDVEHVSWTEPGPLFSQTLAAGAIVLAAEMIGASRACLERMAIYAQQRHQFGRPIGTFQALKHRIVDVLVSLEASRALTYRAAGRFDDMVAGNADAAEGITSARMAKAAAGDTLRKASKECLQVHGGIGFTWENPLHFYLKRWASSARLLGSPNQLRALVYRSVIGAGKDTAAKDAAFEQLGDFGLEHVVETHR</sequence>
<keyword evidence="4" id="KW-0274">FAD</keyword>
<dbReference type="Gene3D" id="1.20.140.10">
    <property type="entry name" value="Butyryl-CoA Dehydrogenase, subunit A, domain 3"/>
    <property type="match status" value="1"/>
</dbReference>
<evidence type="ECO:0000256" key="2">
    <source>
        <dbReference type="ARBA" id="ARBA00009347"/>
    </source>
</evidence>
<protein>
    <submittedName>
        <fullName evidence="8">Acyl-CoA dehydrogenase</fullName>
    </submittedName>
</protein>
<dbReference type="InterPro" id="IPR037069">
    <property type="entry name" value="AcylCoA_DH/ox_N_sf"/>
</dbReference>
<dbReference type="Proteomes" id="UP000467379">
    <property type="component" value="Plasmid pJCM12687"/>
</dbReference>
<name>A0A7I7WD87_9MYCO</name>
<dbReference type="AlphaFoldDB" id="A0A7I7WD87"/>
<dbReference type="InterPro" id="IPR036250">
    <property type="entry name" value="AcylCo_DH-like_C"/>
</dbReference>
<dbReference type="PANTHER" id="PTHR43884">
    <property type="entry name" value="ACYL-COA DEHYDROGENASE"/>
    <property type="match status" value="1"/>
</dbReference>
<dbReference type="InterPro" id="IPR009075">
    <property type="entry name" value="AcylCo_DH/oxidase_C"/>
</dbReference>
<dbReference type="Pfam" id="PF02771">
    <property type="entry name" value="Acyl-CoA_dh_N"/>
    <property type="match status" value="1"/>
</dbReference>
<keyword evidence="8" id="KW-0614">Plasmid</keyword>
<organism evidence="9 10">
    <name type="scientific">Mycobacterium branderi</name>
    <dbReference type="NCBI Taxonomy" id="43348"/>
    <lineage>
        <taxon>Bacteria</taxon>
        <taxon>Bacillati</taxon>
        <taxon>Actinomycetota</taxon>
        <taxon>Actinomycetes</taxon>
        <taxon>Mycobacteriales</taxon>
        <taxon>Mycobacteriaceae</taxon>
        <taxon>Mycobacterium</taxon>
    </lineage>
</organism>
<feature type="domain" description="Acyl-CoA dehydrogenase/oxidase N-terminal" evidence="7">
    <location>
        <begin position="14"/>
        <end position="122"/>
    </location>
</feature>
<evidence type="ECO:0000313" key="8">
    <source>
        <dbReference type="EMBL" id="BBZ15496.1"/>
    </source>
</evidence>
<comment type="similarity">
    <text evidence="2">Belongs to the acyl-CoA dehydrogenase family.</text>
</comment>
<evidence type="ECO:0000313" key="11">
    <source>
        <dbReference type="Proteomes" id="UP000467379"/>
    </source>
</evidence>
<keyword evidence="11" id="KW-1185">Reference proteome</keyword>
<evidence type="ECO:0000259" key="6">
    <source>
        <dbReference type="Pfam" id="PF00441"/>
    </source>
</evidence>
<keyword evidence="5" id="KW-0560">Oxidoreductase</keyword>
<evidence type="ECO:0000259" key="7">
    <source>
        <dbReference type="Pfam" id="PF02771"/>
    </source>
</evidence>
<dbReference type="PANTHER" id="PTHR43884:SF20">
    <property type="entry name" value="ACYL-COA DEHYDROGENASE FADE28"/>
    <property type="match status" value="1"/>
</dbReference>
<keyword evidence="3" id="KW-0285">Flavoprotein</keyword>
<feature type="domain" description="Acyl-CoA dehydrogenase/oxidase C-terminal" evidence="6">
    <location>
        <begin position="228"/>
        <end position="375"/>
    </location>
</feature>
<dbReference type="EMBL" id="MVHM01000002">
    <property type="protein sequence ID" value="ORA40206.1"/>
    <property type="molecule type" value="Genomic_DNA"/>
</dbReference>
<dbReference type="InterPro" id="IPR009100">
    <property type="entry name" value="AcylCoA_DH/oxidase_NM_dom_sf"/>
</dbReference>
<dbReference type="Pfam" id="PF00441">
    <property type="entry name" value="Acyl-CoA_dh_1"/>
    <property type="match status" value="1"/>
</dbReference>
<evidence type="ECO:0000256" key="4">
    <source>
        <dbReference type="ARBA" id="ARBA00022827"/>
    </source>
</evidence>
<dbReference type="GO" id="GO:0003995">
    <property type="term" value="F:acyl-CoA dehydrogenase activity"/>
    <property type="evidence" value="ECO:0007669"/>
    <property type="project" value="TreeGrafter"/>
</dbReference>
<dbReference type="Gene3D" id="1.10.540.10">
    <property type="entry name" value="Acyl-CoA dehydrogenase/oxidase, N-terminal domain"/>
    <property type="match status" value="1"/>
</dbReference>
<reference evidence="8" key="3">
    <citation type="submission" date="2020-02" db="EMBL/GenBank/DDBJ databases">
        <authorList>
            <person name="Matsumoto Y."/>
            <person name="Kinjo T."/>
            <person name="Motooka D."/>
            <person name="Nabeya D."/>
            <person name="Jung N."/>
            <person name="Uechi K."/>
            <person name="Horii T."/>
            <person name="Iida T."/>
            <person name="Fujita J."/>
            <person name="Nakamura S."/>
        </authorList>
    </citation>
    <scope>NUCLEOTIDE SEQUENCE</scope>
    <source>
        <strain evidence="8">JCM 12687</strain>
        <plasmid evidence="8">pJCM12687</plasmid>
    </source>
</reference>
<gene>
    <name evidence="8" type="primary">acd_6</name>
    <name evidence="9" type="ORF">BST20_06460</name>
    <name evidence="8" type="ORF">MBRA_56910</name>
</gene>
<reference evidence="9 10" key="1">
    <citation type="submission" date="2016-12" db="EMBL/GenBank/DDBJ databases">
        <title>The new phylogeny of genus Mycobacterium.</title>
        <authorList>
            <person name="Tortoli E."/>
            <person name="Trovato A."/>
            <person name="Cirillo D.M."/>
        </authorList>
    </citation>
    <scope>NUCLEOTIDE SEQUENCE [LARGE SCALE GENOMIC DNA]</scope>
    <source>
        <strain evidence="9 10">DSM 44624</strain>
    </source>
</reference>
<dbReference type="GO" id="GO:0050660">
    <property type="term" value="F:flavin adenine dinucleotide binding"/>
    <property type="evidence" value="ECO:0007669"/>
    <property type="project" value="InterPro"/>
</dbReference>
<dbReference type="SUPFAM" id="SSF47203">
    <property type="entry name" value="Acyl-CoA dehydrogenase C-terminal domain-like"/>
    <property type="match status" value="1"/>
</dbReference>
<evidence type="ECO:0000313" key="9">
    <source>
        <dbReference type="EMBL" id="ORA40206.1"/>
    </source>
</evidence>
<dbReference type="EMBL" id="AP022607">
    <property type="protein sequence ID" value="BBZ15496.1"/>
    <property type="molecule type" value="Genomic_DNA"/>
</dbReference>
<evidence type="ECO:0000256" key="1">
    <source>
        <dbReference type="ARBA" id="ARBA00001974"/>
    </source>
</evidence>
<reference evidence="8 11" key="2">
    <citation type="journal article" date="2019" name="Emerg. Microbes Infect.">
        <title>Comprehensive subspecies identification of 175 nontuberculous mycobacteria species based on 7547 genomic profiles.</title>
        <authorList>
            <person name="Matsumoto Y."/>
            <person name="Kinjo T."/>
            <person name="Motooka D."/>
            <person name="Nabeya D."/>
            <person name="Jung N."/>
            <person name="Uechi K."/>
            <person name="Horii T."/>
            <person name="Iida T."/>
            <person name="Fujita J."/>
            <person name="Nakamura S."/>
        </authorList>
    </citation>
    <scope>NUCLEOTIDE SEQUENCE [LARGE SCALE GENOMIC DNA]</scope>
    <source>
        <strain evidence="8 11">JCM 12687</strain>
        <plasmid evidence="8">pJCM12687</plasmid>
    </source>
</reference>
<dbReference type="InterPro" id="IPR013786">
    <property type="entry name" value="AcylCoA_DH/ox_N"/>
</dbReference>
<evidence type="ECO:0000313" key="10">
    <source>
        <dbReference type="Proteomes" id="UP000192441"/>
    </source>
</evidence>
<geneLocation type="plasmid" evidence="8 11">
    <name>pJCM12687</name>
</geneLocation>
<accession>A0A7I7WD87</accession>
<evidence type="ECO:0000256" key="3">
    <source>
        <dbReference type="ARBA" id="ARBA00022630"/>
    </source>
</evidence>
<proteinExistence type="inferred from homology"/>
<dbReference type="SUPFAM" id="SSF56645">
    <property type="entry name" value="Acyl-CoA dehydrogenase NM domain-like"/>
    <property type="match status" value="1"/>
</dbReference>
<evidence type="ECO:0000256" key="5">
    <source>
        <dbReference type="ARBA" id="ARBA00023002"/>
    </source>
</evidence>